<gene>
    <name evidence="2" type="ORF">EVAR_33295_1</name>
</gene>
<feature type="compositionally biased region" description="Polar residues" evidence="1">
    <location>
        <begin position="164"/>
        <end position="175"/>
    </location>
</feature>
<sequence>MAGSLQPPPGVAPKYAGLFIIDFDSALQYRIENEANKNCCKEIMITLQRMLDTHNPYAQLFKHVKDIDEVTHDLQLQFTTSNAFHPGRINAPTVSEISIHYVKIEGSRLAFIRSHQRDLRADSYKDIKLAKSMSDHAYYNVPKPLLQRNAPQMQKAGGEREPLRNNTANVTSVSAPSVGDRKRPARHAPKPANVAHLSPVVALP</sequence>
<reference evidence="2 3" key="1">
    <citation type="journal article" date="2019" name="Commun. Biol.">
        <title>The bagworm genome reveals a unique fibroin gene that provides high tensile strength.</title>
        <authorList>
            <person name="Kono N."/>
            <person name="Nakamura H."/>
            <person name="Ohtoshi R."/>
            <person name="Tomita M."/>
            <person name="Numata K."/>
            <person name="Arakawa K."/>
        </authorList>
    </citation>
    <scope>NUCLEOTIDE SEQUENCE [LARGE SCALE GENOMIC DNA]</scope>
</reference>
<evidence type="ECO:0000313" key="2">
    <source>
        <dbReference type="EMBL" id="GBP49662.1"/>
    </source>
</evidence>
<dbReference type="PANTHER" id="PTHR45786">
    <property type="entry name" value="DNA BINDING PROTEIN-LIKE"/>
    <property type="match status" value="1"/>
</dbReference>
<dbReference type="AlphaFoldDB" id="A0A4C1WGN4"/>
<proteinExistence type="predicted"/>
<dbReference type="EMBL" id="BGZK01000550">
    <property type="protein sequence ID" value="GBP49662.1"/>
    <property type="molecule type" value="Genomic_DNA"/>
</dbReference>
<dbReference type="Proteomes" id="UP000299102">
    <property type="component" value="Unassembled WGS sequence"/>
</dbReference>
<evidence type="ECO:0000313" key="3">
    <source>
        <dbReference type="Proteomes" id="UP000299102"/>
    </source>
</evidence>
<dbReference type="PANTHER" id="PTHR45786:SF74">
    <property type="entry name" value="ATP-DEPENDENT DNA HELICASE"/>
    <property type="match status" value="1"/>
</dbReference>
<feature type="region of interest" description="Disordered" evidence="1">
    <location>
        <begin position="151"/>
        <end position="204"/>
    </location>
</feature>
<protein>
    <submittedName>
        <fullName evidence="2">Uncharacterized protein</fullName>
    </submittedName>
</protein>
<comment type="caution">
    <text evidence="2">The sequence shown here is derived from an EMBL/GenBank/DDBJ whole genome shotgun (WGS) entry which is preliminary data.</text>
</comment>
<evidence type="ECO:0000256" key="1">
    <source>
        <dbReference type="SAM" id="MobiDB-lite"/>
    </source>
</evidence>
<accession>A0A4C1WGN4</accession>
<keyword evidence="3" id="KW-1185">Reference proteome</keyword>
<organism evidence="2 3">
    <name type="scientific">Eumeta variegata</name>
    <name type="common">Bagworm moth</name>
    <name type="synonym">Eumeta japonica</name>
    <dbReference type="NCBI Taxonomy" id="151549"/>
    <lineage>
        <taxon>Eukaryota</taxon>
        <taxon>Metazoa</taxon>
        <taxon>Ecdysozoa</taxon>
        <taxon>Arthropoda</taxon>
        <taxon>Hexapoda</taxon>
        <taxon>Insecta</taxon>
        <taxon>Pterygota</taxon>
        <taxon>Neoptera</taxon>
        <taxon>Endopterygota</taxon>
        <taxon>Lepidoptera</taxon>
        <taxon>Glossata</taxon>
        <taxon>Ditrysia</taxon>
        <taxon>Tineoidea</taxon>
        <taxon>Psychidae</taxon>
        <taxon>Oiketicinae</taxon>
        <taxon>Eumeta</taxon>
    </lineage>
</organism>
<name>A0A4C1WGN4_EUMVA</name>